<evidence type="ECO:0000313" key="2">
    <source>
        <dbReference type="Proteomes" id="UP000265750"/>
    </source>
</evidence>
<reference evidence="2" key="1">
    <citation type="submission" date="2018-09" db="EMBL/GenBank/DDBJ databases">
        <authorList>
            <person name="Tuo L."/>
        </authorList>
    </citation>
    <scope>NUCLEOTIDE SEQUENCE [LARGE SCALE GENOMIC DNA]</scope>
    <source>
        <strain evidence="2">M2BS4Y-1</strain>
    </source>
</reference>
<sequence>MNFMSGALPLGECCLTLSKRGCVVPRQYIIRIEPVTALDDLPAAAPISGLSRNQRLTEHLIASFFSPTSDDVEAVAIGSAGGLAFSPVFRRQRRHAVEVGSCQICVGGENLRESGDNLHRVPAISLRGQNRR</sequence>
<gene>
    <name evidence="1" type="ORF">D3218_16835</name>
</gene>
<accession>A0A3A1WJ40</accession>
<protein>
    <submittedName>
        <fullName evidence="1">Uncharacterized protein</fullName>
    </submittedName>
</protein>
<comment type="caution">
    <text evidence="1">The sequence shown here is derived from an EMBL/GenBank/DDBJ whole genome shotgun (WGS) entry which is preliminary data.</text>
</comment>
<dbReference type="Proteomes" id="UP000265750">
    <property type="component" value="Unassembled WGS sequence"/>
</dbReference>
<dbReference type="AlphaFoldDB" id="A0A3A1WJ40"/>
<proteinExistence type="predicted"/>
<keyword evidence="2" id="KW-1185">Reference proteome</keyword>
<name>A0A3A1WJ40_9HYPH</name>
<organism evidence="1 2">
    <name type="scientific">Aureimonas flava</name>
    <dbReference type="NCBI Taxonomy" id="2320271"/>
    <lineage>
        <taxon>Bacteria</taxon>
        <taxon>Pseudomonadati</taxon>
        <taxon>Pseudomonadota</taxon>
        <taxon>Alphaproteobacteria</taxon>
        <taxon>Hyphomicrobiales</taxon>
        <taxon>Aurantimonadaceae</taxon>
        <taxon>Aureimonas</taxon>
    </lineage>
</organism>
<dbReference type="EMBL" id="QYRN01000009">
    <property type="protein sequence ID" value="RIX98843.1"/>
    <property type="molecule type" value="Genomic_DNA"/>
</dbReference>
<evidence type="ECO:0000313" key="1">
    <source>
        <dbReference type="EMBL" id="RIX98843.1"/>
    </source>
</evidence>